<comment type="caution">
    <text evidence="2">The sequence shown here is derived from an EMBL/GenBank/DDBJ whole genome shotgun (WGS) entry which is preliminary data.</text>
</comment>
<accession>A0A5J9UFP4</accession>
<feature type="region of interest" description="Disordered" evidence="1">
    <location>
        <begin position="1"/>
        <end position="67"/>
    </location>
</feature>
<evidence type="ECO:0000313" key="3">
    <source>
        <dbReference type="Proteomes" id="UP000324897"/>
    </source>
</evidence>
<dbReference type="EMBL" id="RWGY01000026">
    <property type="protein sequence ID" value="TVU21948.1"/>
    <property type="molecule type" value="Genomic_DNA"/>
</dbReference>
<name>A0A5J9UFP4_9POAL</name>
<feature type="compositionally biased region" description="Polar residues" evidence="1">
    <location>
        <begin position="36"/>
        <end position="53"/>
    </location>
</feature>
<feature type="compositionally biased region" description="Low complexity" evidence="1">
    <location>
        <begin position="17"/>
        <end position="35"/>
    </location>
</feature>
<evidence type="ECO:0000256" key="1">
    <source>
        <dbReference type="SAM" id="MobiDB-lite"/>
    </source>
</evidence>
<reference evidence="2 3" key="1">
    <citation type="journal article" date="2019" name="Sci. Rep.">
        <title>A high-quality genome of Eragrostis curvula grass provides insights into Poaceae evolution and supports new strategies to enhance forage quality.</title>
        <authorList>
            <person name="Carballo J."/>
            <person name="Santos B.A.C.M."/>
            <person name="Zappacosta D."/>
            <person name="Garbus I."/>
            <person name="Selva J.P."/>
            <person name="Gallo C.A."/>
            <person name="Diaz A."/>
            <person name="Albertini E."/>
            <person name="Caccamo M."/>
            <person name="Echenique V."/>
        </authorList>
    </citation>
    <scope>NUCLEOTIDE SEQUENCE [LARGE SCALE GENOMIC DNA]</scope>
    <source>
        <strain evidence="3">cv. Victoria</strain>
        <tissue evidence="2">Leaf</tissue>
    </source>
</reference>
<sequence length="109" mass="11830">MPTHLCLEPSPERHPPRASLLSSAPAAANANHSRLTSPLASTAHRWSSTTAKSGASAVPPGEPSKDLNYARRSFCVRENSEMKYECRIRSELLLQSKASQAVMNSNNGR</sequence>
<proteinExistence type="predicted"/>
<keyword evidence="3" id="KW-1185">Reference proteome</keyword>
<dbReference type="AlphaFoldDB" id="A0A5J9UFP4"/>
<feature type="non-terminal residue" evidence="2">
    <location>
        <position position="1"/>
    </location>
</feature>
<protein>
    <submittedName>
        <fullName evidence="2">Uncharacterized protein</fullName>
    </submittedName>
</protein>
<organism evidence="2 3">
    <name type="scientific">Eragrostis curvula</name>
    <name type="common">weeping love grass</name>
    <dbReference type="NCBI Taxonomy" id="38414"/>
    <lineage>
        <taxon>Eukaryota</taxon>
        <taxon>Viridiplantae</taxon>
        <taxon>Streptophyta</taxon>
        <taxon>Embryophyta</taxon>
        <taxon>Tracheophyta</taxon>
        <taxon>Spermatophyta</taxon>
        <taxon>Magnoliopsida</taxon>
        <taxon>Liliopsida</taxon>
        <taxon>Poales</taxon>
        <taxon>Poaceae</taxon>
        <taxon>PACMAD clade</taxon>
        <taxon>Chloridoideae</taxon>
        <taxon>Eragrostideae</taxon>
        <taxon>Eragrostidinae</taxon>
        <taxon>Eragrostis</taxon>
    </lineage>
</organism>
<evidence type="ECO:0000313" key="2">
    <source>
        <dbReference type="EMBL" id="TVU21948.1"/>
    </source>
</evidence>
<dbReference type="Gramene" id="TVU21948">
    <property type="protein sequence ID" value="TVU21948"/>
    <property type="gene ID" value="EJB05_31619"/>
</dbReference>
<dbReference type="Proteomes" id="UP000324897">
    <property type="component" value="Unassembled WGS sequence"/>
</dbReference>
<gene>
    <name evidence="2" type="ORF">EJB05_31619</name>
</gene>